<organism evidence="1 2">
    <name type="scientific">Vararia minispora EC-137</name>
    <dbReference type="NCBI Taxonomy" id="1314806"/>
    <lineage>
        <taxon>Eukaryota</taxon>
        <taxon>Fungi</taxon>
        <taxon>Dikarya</taxon>
        <taxon>Basidiomycota</taxon>
        <taxon>Agaricomycotina</taxon>
        <taxon>Agaricomycetes</taxon>
        <taxon>Russulales</taxon>
        <taxon>Lachnocladiaceae</taxon>
        <taxon>Vararia</taxon>
    </lineage>
</organism>
<comment type="caution">
    <text evidence="1">The sequence shown here is derived from an EMBL/GenBank/DDBJ whole genome shotgun (WGS) entry which is preliminary data.</text>
</comment>
<name>A0ACB8Q8J4_9AGAM</name>
<reference evidence="1" key="2">
    <citation type="journal article" date="2022" name="New Phytol.">
        <title>Evolutionary transition to the ectomycorrhizal habit in the genomes of a hyperdiverse lineage of mushroom-forming fungi.</title>
        <authorList>
            <person name="Looney B."/>
            <person name="Miyauchi S."/>
            <person name="Morin E."/>
            <person name="Drula E."/>
            <person name="Courty P.E."/>
            <person name="Kohler A."/>
            <person name="Kuo A."/>
            <person name="LaButti K."/>
            <person name="Pangilinan J."/>
            <person name="Lipzen A."/>
            <person name="Riley R."/>
            <person name="Andreopoulos W."/>
            <person name="He G."/>
            <person name="Johnson J."/>
            <person name="Nolan M."/>
            <person name="Tritt A."/>
            <person name="Barry K.W."/>
            <person name="Grigoriev I.V."/>
            <person name="Nagy L.G."/>
            <person name="Hibbett D."/>
            <person name="Henrissat B."/>
            <person name="Matheny P.B."/>
            <person name="Labbe J."/>
            <person name="Martin F.M."/>
        </authorList>
    </citation>
    <scope>NUCLEOTIDE SEQUENCE</scope>
    <source>
        <strain evidence="1">EC-137</strain>
    </source>
</reference>
<evidence type="ECO:0000313" key="1">
    <source>
        <dbReference type="EMBL" id="KAI0027516.1"/>
    </source>
</evidence>
<sequence>MLVLPSVVGILAIMEALLLSVFETPTAPIFALCVVIDSLLTLVVGTVVPVLASALDAARSKALTSLSNLADHNVSAVTGYLTHLDMEAHLRIISSERWGAAIFNPDLITFATASDVLVYPAYATESALRIQLSASPVYTPVDTIPKIEVYPPYITSAPESCSITSKSKIEDDPFLSSPEPLDDFVEQPSPNEPTIFRTRLSEKLNSIVTRLSVISDVLRQHLPSAHARPREMIADVTAIAVLCAVLVNLARSRVPYEASSPGVPQSFVLDEADDVSFDVCGRFQPALTRQAPSCEQSLASSGEESDEEALAEMKAIVAAQVSRAAKSRRIVFKAPARDDHPSRIIDRASPNGTTTGVTLPPTLPDDSPIDLPVSRGAPSVKVVEHARQIQAAKESSDTAAMILLHDAPVTETVERVEEVPRENPAVTVIIFDPAAEGLERITPTPPSVVPTGEDEGQKCTGRFMDHATSEVQERKPKGDNGRGDAKLDATGQCGAQANQSNAQSPSENWPSTVAQPIETTHLNAQSTTVVWPAIAVMKSMETAKPEAVNTMVDQPHAQHINIDHSDSPGAVNQPGDQSTDESDATRVRRRARGGRRVRRKRNADAARAAQAVPNASSVGGASNPTNQLVTDVRPAAADAPVTTRQAAAIWPSTDARAIDTALTPTLRPTPVQDSLGNRPRLNLTAVNRHVFGALQQRDLRRPITRSGASER</sequence>
<evidence type="ECO:0000313" key="2">
    <source>
        <dbReference type="Proteomes" id="UP000814128"/>
    </source>
</evidence>
<keyword evidence="2" id="KW-1185">Reference proteome</keyword>
<protein>
    <submittedName>
        <fullName evidence="1">Uncharacterized protein</fullName>
    </submittedName>
</protein>
<dbReference type="Proteomes" id="UP000814128">
    <property type="component" value="Unassembled WGS sequence"/>
</dbReference>
<reference evidence="1" key="1">
    <citation type="submission" date="2021-02" db="EMBL/GenBank/DDBJ databases">
        <authorList>
            <consortium name="DOE Joint Genome Institute"/>
            <person name="Ahrendt S."/>
            <person name="Looney B.P."/>
            <person name="Miyauchi S."/>
            <person name="Morin E."/>
            <person name="Drula E."/>
            <person name="Courty P.E."/>
            <person name="Chicoki N."/>
            <person name="Fauchery L."/>
            <person name="Kohler A."/>
            <person name="Kuo A."/>
            <person name="Labutti K."/>
            <person name="Pangilinan J."/>
            <person name="Lipzen A."/>
            <person name="Riley R."/>
            <person name="Andreopoulos W."/>
            <person name="He G."/>
            <person name="Johnson J."/>
            <person name="Barry K.W."/>
            <person name="Grigoriev I.V."/>
            <person name="Nagy L."/>
            <person name="Hibbett D."/>
            <person name="Henrissat B."/>
            <person name="Matheny P.B."/>
            <person name="Labbe J."/>
            <person name="Martin F."/>
        </authorList>
    </citation>
    <scope>NUCLEOTIDE SEQUENCE</scope>
    <source>
        <strain evidence="1">EC-137</strain>
    </source>
</reference>
<dbReference type="EMBL" id="MU273888">
    <property type="protein sequence ID" value="KAI0027516.1"/>
    <property type="molecule type" value="Genomic_DNA"/>
</dbReference>
<accession>A0ACB8Q8J4</accession>
<gene>
    <name evidence="1" type="ORF">K488DRAFT_90773</name>
</gene>
<proteinExistence type="predicted"/>